<comment type="caution">
    <text evidence="1">The sequence shown here is derived from an EMBL/GenBank/DDBJ whole genome shotgun (WGS) entry which is preliminary data.</text>
</comment>
<proteinExistence type="predicted"/>
<accession>A0ABP6RQW0</accession>
<evidence type="ECO:0000313" key="1">
    <source>
        <dbReference type="EMBL" id="GAA3359488.1"/>
    </source>
</evidence>
<dbReference type="Proteomes" id="UP001500483">
    <property type="component" value="Unassembled WGS sequence"/>
</dbReference>
<reference evidence="2" key="1">
    <citation type="journal article" date="2019" name="Int. J. Syst. Evol. Microbiol.">
        <title>The Global Catalogue of Microorganisms (GCM) 10K type strain sequencing project: providing services to taxonomists for standard genome sequencing and annotation.</title>
        <authorList>
            <consortium name="The Broad Institute Genomics Platform"/>
            <consortium name="The Broad Institute Genome Sequencing Center for Infectious Disease"/>
            <person name="Wu L."/>
            <person name="Ma J."/>
        </authorList>
    </citation>
    <scope>NUCLEOTIDE SEQUENCE [LARGE SCALE GENOMIC DNA]</scope>
    <source>
        <strain evidence="2">JCM 9687</strain>
    </source>
</reference>
<organism evidence="1 2">
    <name type="scientific">Saccharopolyspora gregorii</name>
    <dbReference type="NCBI Taxonomy" id="33914"/>
    <lineage>
        <taxon>Bacteria</taxon>
        <taxon>Bacillati</taxon>
        <taxon>Actinomycetota</taxon>
        <taxon>Actinomycetes</taxon>
        <taxon>Pseudonocardiales</taxon>
        <taxon>Pseudonocardiaceae</taxon>
        <taxon>Saccharopolyspora</taxon>
    </lineage>
</organism>
<dbReference type="EMBL" id="BAAAYK010000038">
    <property type="protein sequence ID" value="GAA3359488.1"/>
    <property type="molecule type" value="Genomic_DNA"/>
</dbReference>
<protein>
    <submittedName>
        <fullName evidence="1">Uncharacterized protein</fullName>
    </submittedName>
</protein>
<name>A0ABP6RQW0_9PSEU</name>
<keyword evidence="2" id="KW-1185">Reference proteome</keyword>
<gene>
    <name evidence="1" type="ORF">GCM10020366_35710</name>
</gene>
<evidence type="ECO:0000313" key="2">
    <source>
        <dbReference type="Proteomes" id="UP001500483"/>
    </source>
</evidence>
<sequence>MMSPCITPPWNSRPVPPLFSLSRSSRTWSPLKATFFALLDTMSAVAFRSRSRAARQRPNSYLNASASSIRVNVTFARS</sequence>